<organism evidence="1 2">
    <name type="scientific">Paraburkholderia ferrariae</name>
    <dbReference type="NCBI Taxonomy" id="386056"/>
    <lineage>
        <taxon>Bacteria</taxon>
        <taxon>Pseudomonadati</taxon>
        <taxon>Pseudomonadota</taxon>
        <taxon>Betaproteobacteria</taxon>
        <taxon>Burkholderiales</taxon>
        <taxon>Burkholderiaceae</taxon>
        <taxon>Paraburkholderia</taxon>
    </lineage>
</organism>
<keyword evidence="2" id="KW-1185">Reference proteome</keyword>
<evidence type="ECO:0000313" key="2">
    <source>
        <dbReference type="Proteomes" id="UP001489897"/>
    </source>
</evidence>
<comment type="caution">
    <text evidence="1">The sequence shown here is derived from an EMBL/GenBank/DDBJ whole genome shotgun (WGS) entry which is preliminary data.</text>
</comment>
<dbReference type="EC" id="3.1.3.-" evidence="1"/>
<evidence type="ECO:0000313" key="1">
    <source>
        <dbReference type="EMBL" id="MEM5419726.1"/>
    </source>
</evidence>
<dbReference type="EMBL" id="JAYMRV010000001">
    <property type="protein sequence ID" value="MEM5419726.1"/>
    <property type="molecule type" value="Genomic_DNA"/>
</dbReference>
<dbReference type="GO" id="GO:0016787">
    <property type="term" value="F:hydrolase activity"/>
    <property type="evidence" value="ECO:0007669"/>
    <property type="project" value="UniProtKB-KW"/>
</dbReference>
<dbReference type="RefSeq" id="WP_342945571.1">
    <property type="nucleotide sequence ID" value="NZ_JAYMRV010000001.1"/>
</dbReference>
<dbReference type="Proteomes" id="UP001489897">
    <property type="component" value="Unassembled WGS sequence"/>
</dbReference>
<dbReference type="SUPFAM" id="SSF53254">
    <property type="entry name" value="Phosphoglycerate mutase-like"/>
    <property type="match status" value="1"/>
</dbReference>
<keyword evidence="1" id="KW-0378">Hydrolase</keyword>
<name>A0ABU9RI45_9BURK</name>
<dbReference type="InterPro" id="IPR013078">
    <property type="entry name" value="His_Pase_superF_clade-1"/>
</dbReference>
<dbReference type="Pfam" id="PF00300">
    <property type="entry name" value="His_Phos_1"/>
    <property type="match status" value="1"/>
</dbReference>
<proteinExistence type="predicted"/>
<gene>
    <name evidence="1" type="ORF">VSR73_01385</name>
</gene>
<protein>
    <submittedName>
        <fullName evidence="1">Histidine phosphatase family protein</fullName>
        <ecNumber evidence="1">3.1.3.-</ecNumber>
    </submittedName>
</protein>
<reference evidence="1 2" key="1">
    <citation type="submission" date="2024-01" db="EMBL/GenBank/DDBJ databases">
        <title>The diversity of rhizobia nodulating Mimosa spp. in eleven states of Brazil covering several biomes is determined by host plant, location, and edaphic factors.</title>
        <authorList>
            <person name="Rouws L."/>
            <person name="Barauna A."/>
            <person name="Beukes C."/>
            <person name="De Faria S.M."/>
            <person name="Gross E."/>
            <person name="Dos Reis Junior F.B."/>
            <person name="Simon M."/>
            <person name="Maluk M."/>
            <person name="Odee D.W."/>
            <person name="Kenicer G."/>
            <person name="Young J.P.W."/>
            <person name="Reis V.M."/>
            <person name="Zilli J."/>
            <person name="James E.K."/>
        </authorList>
    </citation>
    <scope>NUCLEOTIDE SEQUENCE [LARGE SCALE GENOMIC DNA]</scope>
    <source>
        <strain evidence="1 2">JPY167</strain>
    </source>
</reference>
<dbReference type="InterPro" id="IPR029033">
    <property type="entry name" value="His_PPase_superfam"/>
</dbReference>
<dbReference type="Gene3D" id="3.40.50.1240">
    <property type="entry name" value="Phosphoglycerate mutase-like"/>
    <property type="match status" value="1"/>
</dbReference>
<sequence length="209" mass="21909">MSTTVWLVSHTANAALRSGTFPHVPEVPVAGEDAEAALDARALEALAAWRERWHAGLAGSNRNGEAPRALTSPAAIARASARAAGFAGATPAEALAEAAFGAWQGQRLTDLAREAPEALAAWTRDPGFRPPGGGESFDDVRTRVSAWLDAVPDSGHNVVAFTHASVIRAAILHALGAPSEGFRSIEIAPLSVTALRRTEHGWVWLAAMK</sequence>
<accession>A0ABU9RI45</accession>